<evidence type="ECO:0000259" key="9">
    <source>
        <dbReference type="Pfam" id="PF01385"/>
    </source>
</evidence>
<dbReference type="InterPro" id="IPR021027">
    <property type="entry name" value="Transposase_put_HTH"/>
</dbReference>
<evidence type="ECO:0000256" key="4">
    <source>
        <dbReference type="ARBA" id="ARBA00022723"/>
    </source>
</evidence>
<sequence>MKRLQAFKFELMPNGEQQRDMRRFAGARRFVFNRALKIQKANYAAGGKFIGYVDMANRLPEWKKEFEWLKESPSQSLQQSLKDSERAFKNFFEKRADFPRPKKKGRGESFRFPQGFRIDQSNSRIFLPKLGWMRFRNSRDILGTAKNITISQSGAKWFASIQTEREVEQPIPAATSAIGIDVGIARFATMSDGSFALPLNSFKKHEHRLKKYQRRMSRKVKFSKNWHKAKRRVQNIHTRIGNARKDFLHKKTSAISKNHAMVVIEDLQVGNMSRSSKGTTEASGKNVAAKSGLNKAILDQGWFEFRRQLEYKLAWNGGILIAVPAHYTSQTCPCCGHIAKANRQTQAKFECVDCGYQNHADVVGAMNILARGYRVAACGEDGSGLVRKHKTKPASVKQEPTEVTMHEETHA</sequence>
<dbReference type="NCBIfam" id="NF040570">
    <property type="entry name" value="guided_TnpB"/>
    <property type="match status" value="1"/>
</dbReference>
<feature type="domain" description="Probable transposase IS891/IS1136/IS1341" evidence="9">
    <location>
        <begin position="160"/>
        <end position="275"/>
    </location>
</feature>
<organism evidence="12">
    <name type="scientific">Polaromonas hydrogenivorans</name>
    <dbReference type="NCBI Taxonomy" id="335476"/>
    <lineage>
        <taxon>Bacteria</taxon>
        <taxon>Pseudomonadati</taxon>
        <taxon>Pseudomonadota</taxon>
        <taxon>Betaproteobacteria</taxon>
        <taxon>Burkholderiales</taxon>
        <taxon>Comamonadaceae</taxon>
        <taxon>Polaromonas</taxon>
    </lineage>
</organism>
<dbReference type="PANTHER" id="PTHR30405:SF25">
    <property type="entry name" value="RNA-GUIDED DNA ENDONUCLEASE INSQ-RELATED"/>
    <property type="match status" value="1"/>
</dbReference>
<evidence type="ECO:0000256" key="5">
    <source>
        <dbReference type="ARBA" id="ARBA00022833"/>
    </source>
</evidence>
<evidence type="ECO:0000256" key="3">
    <source>
        <dbReference type="ARBA" id="ARBA00022578"/>
    </source>
</evidence>
<feature type="region of interest" description="Disordered" evidence="8">
    <location>
        <begin position="389"/>
        <end position="411"/>
    </location>
</feature>
<dbReference type="Pfam" id="PF01385">
    <property type="entry name" value="OrfB_IS605"/>
    <property type="match status" value="1"/>
</dbReference>
<dbReference type="InterPro" id="IPR051399">
    <property type="entry name" value="RNA-guided_DNA_endo/Transpos"/>
</dbReference>
<evidence type="ECO:0000259" key="11">
    <source>
        <dbReference type="Pfam" id="PF12323"/>
    </source>
</evidence>
<dbReference type="Pfam" id="PF12323">
    <property type="entry name" value="HTH_OrfB_IS605"/>
    <property type="match status" value="1"/>
</dbReference>
<keyword evidence="4" id="KW-0479">Metal-binding</keyword>
<dbReference type="GO" id="GO:0003677">
    <property type="term" value="F:DNA binding"/>
    <property type="evidence" value="ECO:0007669"/>
    <property type="project" value="UniProtKB-KW"/>
</dbReference>
<name>A0AAU7LQR3_9BURK</name>
<evidence type="ECO:0000256" key="6">
    <source>
        <dbReference type="ARBA" id="ARBA00023125"/>
    </source>
</evidence>
<keyword evidence="3" id="KW-0815">Transposition</keyword>
<keyword evidence="5" id="KW-0862">Zinc</keyword>
<proteinExistence type="inferred from homology"/>
<keyword evidence="7" id="KW-0233">DNA recombination</keyword>
<evidence type="ECO:0000259" key="10">
    <source>
        <dbReference type="Pfam" id="PF07282"/>
    </source>
</evidence>
<dbReference type="InterPro" id="IPR010095">
    <property type="entry name" value="Cas12f1-like_TNB"/>
</dbReference>
<dbReference type="GO" id="GO:0032196">
    <property type="term" value="P:transposition"/>
    <property type="evidence" value="ECO:0007669"/>
    <property type="project" value="UniProtKB-KW"/>
</dbReference>
<evidence type="ECO:0000313" key="12">
    <source>
        <dbReference type="EMBL" id="XBP70002.1"/>
    </source>
</evidence>
<dbReference type="PANTHER" id="PTHR30405">
    <property type="entry name" value="TRANSPOSASE"/>
    <property type="match status" value="1"/>
</dbReference>
<keyword evidence="6" id="KW-0238">DNA-binding</keyword>
<dbReference type="AlphaFoldDB" id="A0AAU7LQR3"/>
<dbReference type="GO" id="GO:0046872">
    <property type="term" value="F:metal ion binding"/>
    <property type="evidence" value="ECO:0007669"/>
    <property type="project" value="UniProtKB-KW"/>
</dbReference>
<evidence type="ECO:0000256" key="2">
    <source>
        <dbReference type="ARBA" id="ARBA00011044"/>
    </source>
</evidence>
<evidence type="ECO:0000256" key="8">
    <source>
        <dbReference type="SAM" id="MobiDB-lite"/>
    </source>
</evidence>
<comment type="similarity">
    <text evidence="2">In the N-terminal section; belongs to the transposase 2 family.</text>
</comment>
<evidence type="ECO:0000256" key="1">
    <source>
        <dbReference type="ARBA" id="ARBA00008761"/>
    </source>
</evidence>
<comment type="similarity">
    <text evidence="1">In the C-terminal section; belongs to the transposase 35 family.</text>
</comment>
<feature type="domain" description="Cas12f1-like TNB" evidence="10">
    <location>
        <begin position="302"/>
        <end position="368"/>
    </location>
</feature>
<dbReference type="GO" id="GO:0006310">
    <property type="term" value="P:DNA recombination"/>
    <property type="evidence" value="ECO:0007669"/>
    <property type="project" value="UniProtKB-KW"/>
</dbReference>
<evidence type="ECO:0000256" key="7">
    <source>
        <dbReference type="ARBA" id="ARBA00023172"/>
    </source>
</evidence>
<dbReference type="Pfam" id="PF07282">
    <property type="entry name" value="Cas12f1-like_TNB"/>
    <property type="match status" value="1"/>
</dbReference>
<dbReference type="InterPro" id="IPR001959">
    <property type="entry name" value="Transposase"/>
</dbReference>
<accession>A0AAU7LQR3</accession>
<feature type="domain" description="Transposase putative helix-turn-helix" evidence="11">
    <location>
        <begin position="1"/>
        <end position="48"/>
    </location>
</feature>
<reference evidence="12" key="1">
    <citation type="submission" date="2024-05" db="EMBL/GenBank/DDBJ databases">
        <authorList>
            <person name="Bunk B."/>
            <person name="Swiderski J."/>
            <person name="Sproer C."/>
            <person name="Thiel V."/>
        </authorList>
    </citation>
    <scope>NUCLEOTIDE SEQUENCE</scope>
    <source>
        <strain evidence="12">DSM 17735</strain>
    </source>
</reference>
<dbReference type="RefSeq" id="WP_349279032.1">
    <property type="nucleotide sequence ID" value="NZ_CBCSCU010000052.1"/>
</dbReference>
<gene>
    <name evidence="12" type="ORF">ABLV49_19365</name>
</gene>
<dbReference type="EMBL" id="CP157675">
    <property type="protein sequence ID" value="XBP70002.1"/>
    <property type="molecule type" value="Genomic_DNA"/>
</dbReference>
<protein>
    <submittedName>
        <fullName evidence="12">Transposase</fullName>
    </submittedName>
</protein>